<gene>
    <name evidence="2" type="ORF">AD945_07565</name>
</gene>
<dbReference type="EMBL" id="LHZR01000104">
    <property type="protein sequence ID" value="KXV48320.1"/>
    <property type="molecule type" value="Genomic_DNA"/>
</dbReference>
<evidence type="ECO:0000256" key="1">
    <source>
        <dbReference type="SAM" id="SignalP"/>
    </source>
</evidence>
<dbReference type="SUPFAM" id="SSF51182">
    <property type="entry name" value="RmlC-like cupins"/>
    <property type="match status" value="1"/>
</dbReference>
<dbReference type="CDD" id="cd07009">
    <property type="entry name" value="cupin_BLL0285-like"/>
    <property type="match status" value="1"/>
</dbReference>
<sequence length="174" mass="19362">MRRMTRLLPLAAALLSVTAFGAAHAADPTPPTAWYWHNWTDHDGISHMTRCPFHNYDLKTMSKPAGPQWQDHVHEGNAQIISTVQPAHWNGSWHPDPKVQWIIPLKGSWYVTAMDGKKVVMGPGDVSLGEDQMSRKDAKGHIGHFAGNIGDGPVTLMVIQTDEQPTTDQPCRFH</sequence>
<organism evidence="2 3">
    <name type="scientific">Gluconobacter albidus</name>
    <dbReference type="NCBI Taxonomy" id="318683"/>
    <lineage>
        <taxon>Bacteria</taxon>
        <taxon>Pseudomonadati</taxon>
        <taxon>Pseudomonadota</taxon>
        <taxon>Alphaproteobacteria</taxon>
        <taxon>Acetobacterales</taxon>
        <taxon>Acetobacteraceae</taxon>
        <taxon>Gluconobacter</taxon>
    </lineage>
</organism>
<dbReference type="InterPro" id="IPR011051">
    <property type="entry name" value="RmlC_Cupin_sf"/>
</dbReference>
<accession>A0A149TJ95</accession>
<comment type="caution">
    <text evidence="2">The sequence shown here is derived from an EMBL/GenBank/DDBJ whole genome shotgun (WGS) entry which is preliminary data.</text>
</comment>
<protein>
    <submittedName>
        <fullName evidence="2">Cupin</fullName>
    </submittedName>
</protein>
<evidence type="ECO:0000313" key="2">
    <source>
        <dbReference type="EMBL" id="KXV48320.1"/>
    </source>
</evidence>
<feature type="signal peptide" evidence="1">
    <location>
        <begin position="1"/>
        <end position="25"/>
    </location>
</feature>
<dbReference type="PATRIC" id="fig|318683.6.peg.1026"/>
<dbReference type="OrthoDB" id="4205621at2"/>
<feature type="chain" id="PRO_5007555720" evidence="1">
    <location>
        <begin position="26"/>
        <end position="174"/>
    </location>
</feature>
<evidence type="ECO:0000313" key="3">
    <source>
        <dbReference type="Proteomes" id="UP000075636"/>
    </source>
</evidence>
<dbReference type="Proteomes" id="UP000075636">
    <property type="component" value="Unassembled WGS sequence"/>
</dbReference>
<name>A0A149TJ95_9PROT</name>
<dbReference type="AlphaFoldDB" id="A0A149TJ95"/>
<proteinExistence type="predicted"/>
<dbReference type="STRING" id="318683.A0U94_12250"/>
<reference evidence="2 3" key="1">
    <citation type="submission" date="2015-06" db="EMBL/GenBank/DDBJ databases">
        <title>Improved classification and identification of acetic acid bacteria using matrix-assisted laser desorption/ionization time-of-flight mass spectrometry; Gluconobacter nephelii and Gluconobacter uchimurae are later heterotypic synonyms of Gluconobacter japonicus and Gluconobacter oxydans, respectively.</title>
        <authorList>
            <person name="Li L."/>
            <person name="Cleenwerck I."/>
            <person name="De Vuyst L."/>
            <person name="Vandamme P."/>
        </authorList>
    </citation>
    <scope>NUCLEOTIDE SEQUENCE [LARGE SCALE GENOMIC DNA]</scope>
    <source>
        <strain evidence="2 3">LMG 1768</strain>
    </source>
</reference>
<keyword evidence="1" id="KW-0732">Signal</keyword>